<keyword evidence="3" id="KW-1185">Reference proteome</keyword>
<comment type="caution">
    <text evidence="2">The sequence shown here is derived from an EMBL/GenBank/DDBJ whole genome shotgun (WGS) entry which is preliminary data.</text>
</comment>
<protein>
    <submittedName>
        <fullName evidence="2">Uncharacterized protein</fullName>
    </submittedName>
</protein>
<feature type="region of interest" description="Disordered" evidence="1">
    <location>
        <begin position="35"/>
        <end position="68"/>
    </location>
</feature>
<accession>A0A9P5P154</accession>
<reference evidence="2" key="1">
    <citation type="submission" date="2020-11" db="EMBL/GenBank/DDBJ databases">
        <authorList>
            <consortium name="DOE Joint Genome Institute"/>
            <person name="Ahrendt S."/>
            <person name="Riley R."/>
            <person name="Andreopoulos W."/>
            <person name="LaButti K."/>
            <person name="Pangilinan J."/>
            <person name="Ruiz-duenas F.J."/>
            <person name="Barrasa J.M."/>
            <person name="Sanchez-Garcia M."/>
            <person name="Camarero S."/>
            <person name="Miyauchi S."/>
            <person name="Serrano A."/>
            <person name="Linde D."/>
            <person name="Babiker R."/>
            <person name="Drula E."/>
            <person name="Ayuso-Fernandez I."/>
            <person name="Pacheco R."/>
            <person name="Padilla G."/>
            <person name="Ferreira P."/>
            <person name="Barriuso J."/>
            <person name="Kellner H."/>
            <person name="Castanera R."/>
            <person name="Alfaro M."/>
            <person name="Ramirez L."/>
            <person name="Pisabarro A.G."/>
            <person name="Kuo A."/>
            <person name="Tritt A."/>
            <person name="Lipzen A."/>
            <person name="He G."/>
            <person name="Yan M."/>
            <person name="Ng V."/>
            <person name="Cullen D."/>
            <person name="Martin F."/>
            <person name="Rosso M.-N."/>
            <person name="Henrissat B."/>
            <person name="Hibbett D."/>
            <person name="Martinez A.T."/>
            <person name="Grigoriev I.V."/>
        </authorList>
    </citation>
    <scope>NUCLEOTIDE SEQUENCE</scope>
    <source>
        <strain evidence="2">AH 44721</strain>
    </source>
</reference>
<evidence type="ECO:0000313" key="2">
    <source>
        <dbReference type="EMBL" id="KAF8911693.1"/>
    </source>
</evidence>
<name>A0A9P5P154_GYMJU</name>
<dbReference type="AlphaFoldDB" id="A0A9P5P154"/>
<dbReference type="EMBL" id="JADNYJ010000004">
    <property type="protein sequence ID" value="KAF8911693.1"/>
    <property type="molecule type" value="Genomic_DNA"/>
</dbReference>
<feature type="region of interest" description="Disordered" evidence="1">
    <location>
        <begin position="88"/>
        <end position="114"/>
    </location>
</feature>
<sequence>MTILTLTDTSSTLSEGVAHDRMDSEEFHHVEEDFLPVPPSTPLLQQDSDPTERHTLYAPNSGPAQPLTVADPIALEMMMMAEMTDDMDRGRMAPSEPETETKAPPNSPMGTFKLGMDKHMRKSVLVRTTTRRREPHAYRYVSLVAASVAIMENRV</sequence>
<evidence type="ECO:0000256" key="1">
    <source>
        <dbReference type="SAM" id="MobiDB-lite"/>
    </source>
</evidence>
<dbReference type="Proteomes" id="UP000724874">
    <property type="component" value="Unassembled WGS sequence"/>
</dbReference>
<proteinExistence type="predicted"/>
<gene>
    <name evidence="2" type="ORF">CPB84DRAFT_1842165</name>
</gene>
<evidence type="ECO:0000313" key="3">
    <source>
        <dbReference type="Proteomes" id="UP000724874"/>
    </source>
</evidence>
<organism evidence="2 3">
    <name type="scientific">Gymnopilus junonius</name>
    <name type="common">Spectacular rustgill mushroom</name>
    <name type="synonym">Gymnopilus spectabilis subsp. junonius</name>
    <dbReference type="NCBI Taxonomy" id="109634"/>
    <lineage>
        <taxon>Eukaryota</taxon>
        <taxon>Fungi</taxon>
        <taxon>Dikarya</taxon>
        <taxon>Basidiomycota</taxon>
        <taxon>Agaricomycotina</taxon>
        <taxon>Agaricomycetes</taxon>
        <taxon>Agaricomycetidae</taxon>
        <taxon>Agaricales</taxon>
        <taxon>Agaricineae</taxon>
        <taxon>Hymenogastraceae</taxon>
        <taxon>Gymnopilus</taxon>
    </lineage>
</organism>